<sequence length="258" mass="29445">MTDKILKISDAFWNIRGEFKIFGLLNIGTHASLVKRGNGKFVLLDAYEMQDDIKQQVDSLTNNGVDIEAIINLHPFHTVHIEKIHGDYPHAKLYGTQRHIDKLPNLTWQTELTNSNEFAALFSEDFEFSVPRGVDFISKNEHLHFSSVLAYHKESKTIHVDDTLMYFQLPGLLRFLKSPELAFHMTLSKTLEQRKGAADDFRHWVADLAEQWSGAEVLCAAHSSTLFIKNQSPSIAAMIMTALERVELTLKHHENKFG</sequence>
<dbReference type="SUPFAM" id="SSF56281">
    <property type="entry name" value="Metallo-hydrolase/oxidoreductase"/>
    <property type="match status" value="1"/>
</dbReference>
<dbReference type="Gene3D" id="3.60.15.10">
    <property type="entry name" value="Ribonuclease Z/Hydroxyacylglutathione hydrolase-like"/>
    <property type="match status" value="1"/>
</dbReference>
<evidence type="ECO:0000313" key="1">
    <source>
        <dbReference type="EMBL" id="MEO3682347.1"/>
    </source>
</evidence>
<dbReference type="RefSeq" id="WP_347690023.1">
    <property type="nucleotide sequence ID" value="NZ_JBDPZN010000002.1"/>
</dbReference>
<name>A0ABV0FND8_9GAMM</name>
<gene>
    <name evidence="1" type="ORF">ABHN84_08590</name>
</gene>
<protein>
    <recommendedName>
        <fullName evidence="3">MBL fold metallo-hydrolase</fullName>
    </recommendedName>
</protein>
<accession>A0ABV0FND8</accession>
<dbReference type="InterPro" id="IPR036866">
    <property type="entry name" value="RibonucZ/Hydroxyglut_hydro"/>
</dbReference>
<organism evidence="1 2">
    <name type="scientific">Shewanella vesiculosa</name>
    <dbReference type="NCBI Taxonomy" id="518738"/>
    <lineage>
        <taxon>Bacteria</taxon>
        <taxon>Pseudomonadati</taxon>
        <taxon>Pseudomonadota</taxon>
        <taxon>Gammaproteobacteria</taxon>
        <taxon>Alteromonadales</taxon>
        <taxon>Shewanellaceae</taxon>
        <taxon>Shewanella</taxon>
    </lineage>
</organism>
<comment type="caution">
    <text evidence="1">The sequence shown here is derived from an EMBL/GenBank/DDBJ whole genome shotgun (WGS) entry which is preliminary data.</text>
</comment>
<reference evidence="1 2" key="1">
    <citation type="submission" date="2024-05" db="EMBL/GenBank/DDBJ databases">
        <title>Genome sequencing of Marine Estuary Bacteria, Shewanella vesiculosa and S. baltica, and Pseudomonas syringae.</title>
        <authorList>
            <person name="Gurung A."/>
            <person name="Maclea K.S."/>
        </authorList>
    </citation>
    <scope>NUCLEOTIDE SEQUENCE [LARGE SCALE GENOMIC DNA]</scope>
    <source>
        <strain evidence="1 2">1A</strain>
    </source>
</reference>
<proteinExistence type="predicted"/>
<evidence type="ECO:0000313" key="2">
    <source>
        <dbReference type="Proteomes" id="UP001477278"/>
    </source>
</evidence>
<evidence type="ECO:0008006" key="3">
    <source>
        <dbReference type="Google" id="ProtNLM"/>
    </source>
</evidence>
<dbReference type="EMBL" id="JBDPZN010000002">
    <property type="protein sequence ID" value="MEO3682347.1"/>
    <property type="molecule type" value="Genomic_DNA"/>
</dbReference>
<keyword evidence="2" id="KW-1185">Reference proteome</keyword>
<dbReference type="Proteomes" id="UP001477278">
    <property type="component" value="Unassembled WGS sequence"/>
</dbReference>